<dbReference type="RefSeq" id="WP_156738962.1">
    <property type="nucleotide sequence ID" value="NZ_CACRYJ010000006.1"/>
</dbReference>
<comment type="caution">
    <text evidence="2">The sequence shown here is derived from an EMBL/GenBank/DDBJ whole genome shotgun (WGS) entry which is preliminary data.</text>
</comment>
<evidence type="ECO:0000313" key="3">
    <source>
        <dbReference type="Proteomes" id="UP000419743"/>
    </source>
</evidence>
<sequence length="148" mass="15720">MDDRDEQVRRRIRASTLWFVAAILTAAAALIVWALTVGFPVVNDARTDAVAVQGDSGREIMVRYTGGSPGCGDPHSIEVEETQTTVTITTHVVAPHGTQFNFGCDDEGFAMFQTVRLERPLGGRAVFDGPTGATVEVAADVATLVAAD</sequence>
<keyword evidence="1" id="KW-1133">Transmembrane helix</keyword>
<evidence type="ECO:0000313" key="2">
    <source>
        <dbReference type="EMBL" id="VZO35170.1"/>
    </source>
</evidence>
<dbReference type="EMBL" id="CACRYJ010000006">
    <property type="protein sequence ID" value="VZO35170.1"/>
    <property type="molecule type" value="Genomic_DNA"/>
</dbReference>
<keyword evidence="1" id="KW-0812">Transmembrane</keyword>
<name>A0A7M4DE56_9MICO</name>
<accession>A0A7M4DE56</accession>
<keyword evidence="1" id="KW-0472">Membrane</keyword>
<keyword evidence="3" id="KW-1185">Reference proteome</keyword>
<reference evidence="2 3" key="1">
    <citation type="submission" date="2019-11" db="EMBL/GenBank/DDBJ databases">
        <authorList>
            <person name="Criscuolo A."/>
        </authorList>
    </citation>
    <scope>NUCLEOTIDE SEQUENCE [LARGE SCALE GENOMIC DNA]</scope>
    <source>
        <strain evidence="2">CIP111667</strain>
    </source>
</reference>
<evidence type="ECO:0000256" key="1">
    <source>
        <dbReference type="SAM" id="Phobius"/>
    </source>
</evidence>
<feature type="transmembrane region" description="Helical" evidence="1">
    <location>
        <begin position="12"/>
        <end position="35"/>
    </location>
</feature>
<organism evidence="2 3">
    <name type="scientific">Occultella aeris</name>
    <dbReference type="NCBI Taxonomy" id="2761496"/>
    <lineage>
        <taxon>Bacteria</taxon>
        <taxon>Bacillati</taxon>
        <taxon>Actinomycetota</taxon>
        <taxon>Actinomycetes</taxon>
        <taxon>Micrococcales</taxon>
        <taxon>Ruaniaceae</taxon>
        <taxon>Occultella</taxon>
    </lineage>
</organism>
<dbReference type="AlphaFoldDB" id="A0A7M4DE56"/>
<dbReference type="Proteomes" id="UP000419743">
    <property type="component" value="Unassembled WGS sequence"/>
</dbReference>
<protein>
    <submittedName>
        <fullName evidence="2">Uncharacterized protein</fullName>
    </submittedName>
</protein>
<proteinExistence type="predicted"/>
<gene>
    <name evidence="2" type="ORF">HALOF300_00396</name>
</gene>